<gene>
    <name evidence="3" type="primary">LOC118348750</name>
</gene>
<dbReference type="InterPro" id="IPR052929">
    <property type="entry name" value="RNase_H-like_EbsB-rel"/>
</dbReference>
<dbReference type="Pfam" id="PF13456">
    <property type="entry name" value="RVT_3"/>
    <property type="match status" value="1"/>
</dbReference>
<dbReference type="KEGG" id="jre:118348750"/>
<name>A0A6P9EHM3_JUGRE</name>
<dbReference type="RefSeq" id="XP_035546964.1">
    <property type="nucleotide sequence ID" value="XM_035691071.1"/>
</dbReference>
<organism evidence="2 3">
    <name type="scientific">Juglans regia</name>
    <name type="common">English walnut</name>
    <dbReference type="NCBI Taxonomy" id="51240"/>
    <lineage>
        <taxon>Eukaryota</taxon>
        <taxon>Viridiplantae</taxon>
        <taxon>Streptophyta</taxon>
        <taxon>Embryophyta</taxon>
        <taxon>Tracheophyta</taxon>
        <taxon>Spermatophyta</taxon>
        <taxon>Magnoliopsida</taxon>
        <taxon>eudicotyledons</taxon>
        <taxon>Gunneridae</taxon>
        <taxon>Pentapetalae</taxon>
        <taxon>rosids</taxon>
        <taxon>fabids</taxon>
        <taxon>Fagales</taxon>
        <taxon>Juglandaceae</taxon>
        <taxon>Juglans</taxon>
    </lineage>
</organism>
<dbReference type="InterPro" id="IPR036397">
    <property type="entry name" value="RNaseH_sf"/>
</dbReference>
<dbReference type="PANTHER" id="PTHR47074">
    <property type="entry name" value="BNAC02G40300D PROTEIN"/>
    <property type="match status" value="1"/>
</dbReference>
<evidence type="ECO:0000313" key="3">
    <source>
        <dbReference type="RefSeq" id="XP_035546964.1"/>
    </source>
</evidence>
<evidence type="ECO:0000259" key="1">
    <source>
        <dbReference type="Pfam" id="PF13456"/>
    </source>
</evidence>
<feature type="domain" description="RNase H type-1" evidence="1">
    <location>
        <begin position="130"/>
        <end position="233"/>
    </location>
</feature>
<dbReference type="Proteomes" id="UP000235220">
    <property type="component" value="Chromosome 6"/>
</dbReference>
<dbReference type="GO" id="GO:0003676">
    <property type="term" value="F:nucleic acid binding"/>
    <property type="evidence" value="ECO:0007669"/>
    <property type="project" value="InterPro"/>
</dbReference>
<dbReference type="PANTHER" id="PTHR47074:SF48">
    <property type="entry name" value="POLYNUCLEOTIDYL TRANSFERASE, RIBONUCLEASE H-LIKE SUPERFAMILY PROTEIN"/>
    <property type="match status" value="1"/>
</dbReference>
<dbReference type="InParanoid" id="A0A6P9EHM3"/>
<dbReference type="AlphaFoldDB" id="A0A6P9EHM3"/>
<proteinExistence type="predicted"/>
<dbReference type="InterPro" id="IPR012337">
    <property type="entry name" value="RNaseH-like_sf"/>
</dbReference>
<keyword evidence="2" id="KW-1185">Reference proteome</keyword>
<sequence>MEAAVAARQSKRLMHKTRIFQFRDENEYEVRITNLKDRDEAYGVADLIDAEGKQWKKELVAAMFKEDEAVVAHKIPISVVGSRDRLIWLGTKDGSFSFQDVQLGSKATSSVSTSHNMSWAPPPFGQVKINWDAALSESKGRAGYGIVARDHEGRVLATKKFSRPSLFDHLLAESQEAFFATSLALEMGLRLVILEGDSRQVVLGLQQQKDRVDGVGMILSDTKAQLSNLGNWRVVFC</sequence>
<evidence type="ECO:0000313" key="2">
    <source>
        <dbReference type="Proteomes" id="UP000235220"/>
    </source>
</evidence>
<dbReference type="GeneID" id="118348750"/>
<dbReference type="Gene3D" id="3.30.420.10">
    <property type="entry name" value="Ribonuclease H-like superfamily/Ribonuclease H"/>
    <property type="match status" value="1"/>
</dbReference>
<dbReference type="GO" id="GO:0004523">
    <property type="term" value="F:RNA-DNA hybrid ribonuclease activity"/>
    <property type="evidence" value="ECO:0007669"/>
    <property type="project" value="InterPro"/>
</dbReference>
<dbReference type="CDD" id="cd06222">
    <property type="entry name" value="RNase_H_like"/>
    <property type="match status" value="1"/>
</dbReference>
<accession>A0A6P9EHM3</accession>
<protein>
    <submittedName>
        <fullName evidence="3">Uncharacterized protein LOC118348750</fullName>
    </submittedName>
</protein>
<dbReference type="OrthoDB" id="1906820at2759"/>
<dbReference type="InterPro" id="IPR044730">
    <property type="entry name" value="RNase_H-like_dom_plant"/>
</dbReference>
<dbReference type="SUPFAM" id="SSF53098">
    <property type="entry name" value="Ribonuclease H-like"/>
    <property type="match status" value="1"/>
</dbReference>
<dbReference type="InterPro" id="IPR002156">
    <property type="entry name" value="RNaseH_domain"/>
</dbReference>
<reference evidence="3" key="1">
    <citation type="submission" date="2025-08" db="UniProtKB">
        <authorList>
            <consortium name="RefSeq"/>
        </authorList>
    </citation>
    <scope>IDENTIFICATION</scope>
    <source>
        <tissue evidence="3">Leaves</tissue>
    </source>
</reference>